<keyword evidence="2" id="KW-1185">Reference proteome</keyword>
<proteinExistence type="predicted"/>
<name>A0ABQ0Q813_9PROT</name>
<dbReference type="EMBL" id="BAQW01000001">
    <property type="protein sequence ID" value="GBR08488.1"/>
    <property type="molecule type" value="Genomic_DNA"/>
</dbReference>
<gene>
    <name evidence="1" type="ORF">AA0228_0359</name>
</gene>
<dbReference type="Proteomes" id="UP001061070">
    <property type="component" value="Unassembled WGS sequence"/>
</dbReference>
<protein>
    <submittedName>
        <fullName evidence="1">Uncharacterized protein</fullName>
    </submittedName>
</protein>
<evidence type="ECO:0000313" key="1">
    <source>
        <dbReference type="EMBL" id="GBR08488.1"/>
    </source>
</evidence>
<accession>A0ABQ0Q813</accession>
<organism evidence="1 2">
    <name type="scientific">Gluconobacter frateurii NRIC 0228</name>
    <dbReference type="NCBI Taxonomy" id="1307946"/>
    <lineage>
        <taxon>Bacteria</taxon>
        <taxon>Pseudomonadati</taxon>
        <taxon>Pseudomonadota</taxon>
        <taxon>Alphaproteobacteria</taxon>
        <taxon>Acetobacterales</taxon>
        <taxon>Acetobacteraceae</taxon>
        <taxon>Gluconobacter</taxon>
    </lineage>
</organism>
<sequence>MRGVFSEKCTNLNPCEKPLDFVKAKDKTFFNREAGYVPVIIFSGKGNLSPASRRYEGGAFAW</sequence>
<evidence type="ECO:0000313" key="2">
    <source>
        <dbReference type="Proteomes" id="UP001061070"/>
    </source>
</evidence>
<reference evidence="1" key="1">
    <citation type="submission" date="2013-04" db="EMBL/GenBank/DDBJ databases">
        <title>The genome sequencing project of 58 acetic acid bacteria.</title>
        <authorList>
            <person name="Okamoto-Kainuma A."/>
            <person name="Ishikawa M."/>
            <person name="Umino S."/>
            <person name="Koizumi Y."/>
            <person name="Shiwa Y."/>
            <person name="Yoshikawa H."/>
            <person name="Matsutani M."/>
            <person name="Matsushita K."/>
        </authorList>
    </citation>
    <scope>NUCLEOTIDE SEQUENCE</scope>
    <source>
        <strain evidence="1">NRIC 0228</strain>
    </source>
</reference>
<comment type="caution">
    <text evidence="1">The sequence shown here is derived from an EMBL/GenBank/DDBJ whole genome shotgun (WGS) entry which is preliminary data.</text>
</comment>